<dbReference type="Proteomes" id="UP000001845">
    <property type="component" value="Chromosome"/>
</dbReference>
<accession>D5E5P2</accession>
<keyword evidence="1" id="KW-0812">Transmembrane</keyword>
<dbReference type="EMBL" id="CP001991">
    <property type="protein sequence ID" value="ADE19420.1"/>
    <property type="molecule type" value="Genomic_DNA"/>
</dbReference>
<dbReference type="NCBIfam" id="NF045846">
    <property type="entry name" value="MSC0882_dom"/>
    <property type="match status" value="1"/>
</dbReference>
<dbReference type="eggNOG" id="ENOG5031Y9T">
    <property type="taxonomic scope" value="Bacteria"/>
</dbReference>
<keyword evidence="1" id="KW-0472">Membrane</keyword>
<reference evidence="2 3" key="3">
    <citation type="journal article" date="2011" name="J. Bacteriol.">
        <title>Genome sequences of Mycoplasma alligatoris A21JP2T and Mycoplasma crocodyli MP145T.</title>
        <authorList>
            <person name="Brown D.R."/>
            <person name="Farmerie W.G."/>
            <person name="May M."/>
            <person name="Benders G.A."/>
            <person name="Durkin A.S."/>
            <person name="Hlavinka K."/>
            <person name="Hostetler J."/>
            <person name="Jackson J."/>
            <person name="Johnson J."/>
            <person name="Miller R.H."/>
            <person name="Paralanov V."/>
            <person name="Radune D."/>
            <person name="Szczypinski B."/>
            <person name="Glass J.I."/>
        </authorList>
    </citation>
    <scope>NUCLEOTIDE SEQUENCE [LARGE SCALE GENOMIC DNA]</scope>
    <source>
        <strain evidence="3">ATCC 51981 / MP145</strain>
    </source>
</reference>
<dbReference type="RefSeq" id="WP_013054197.1">
    <property type="nucleotide sequence ID" value="NC_014014.1"/>
</dbReference>
<keyword evidence="3" id="KW-1185">Reference proteome</keyword>
<feature type="transmembrane region" description="Helical" evidence="1">
    <location>
        <begin position="163"/>
        <end position="183"/>
    </location>
</feature>
<reference evidence="3" key="1">
    <citation type="submission" date="2010-03" db="EMBL/GenBank/DDBJ databases">
        <title>The complete genome of Mycoplasma crocodyli MP145.</title>
        <authorList>
            <person name="Glass J.I."/>
            <person name="Durkin A.S."/>
            <person name="Hostetler J."/>
            <person name="Jackson J."/>
            <person name="Johnson J."/>
            <person name="May M.A."/>
            <person name="Paralanov V."/>
            <person name="Radune D."/>
            <person name="Szczypinski B."/>
            <person name="Brown D.R."/>
        </authorList>
    </citation>
    <scope>NUCLEOTIDE SEQUENCE [LARGE SCALE GENOMIC DNA]</scope>
    <source>
        <strain evidence="3">ATCC 51981 / MP145</strain>
    </source>
</reference>
<organism evidence="2 3">
    <name type="scientific">Mycoplasma crocodyli (strain ATCC 51981 / MP145)</name>
    <dbReference type="NCBI Taxonomy" id="512564"/>
    <lineage>
        <taxon>Bacteria</taxon>
        <taxon>Bacillati</taxon>
        <taxon>Mycoplasmatota</taxon>
        <taxon>Mollicutes</taxon>
        <taxon>Mycoplasmataceae</taxon>
        <taxon>Mycoplasma</taxon>
    </lineage>
</organism>
<dbReference type="HOGENOM" id="CLU_080405_0_0_14"/>
<feature type="transmembrane region" description="Helical" evidence="1">
    <location>
        <begin position="273"/>
        <end position="294"/>
    </location>
</feature>
<reference key="2">
    <citation type="submission" date="2010-03" db="EMBL/GenBank/DDBJ databases">
        <authorList>
            <person name="Ma Z."/>
            <person name="Wang X."/>
            <person name="Liu H."/>
        </authorList>
    </citation>
    <scope>NUCLEOTIDE SEQUENCE</scope>
    <source>
        <strain>MP145</strain>
    </source>
</reference>
<protein>
    <submittedName>
        <fullName evidence="2">Uncharacterized protein</fullName>
    </submittedName>
</protein>
<evidence type="ECO:0000313" key="3">
    <source>
        <dbReference type="Proteomes" id="UP000001845"/>
    </source>
</evidence>
<feature type="transmembrane region" description="Helical" evidence="1">
    <location>
        <begin position="56"/>
        <end position="78"/>
    </location>
</feature>
<feature type="transmembrane region" description="Helical" evidence="1">
    <location>
        <begin position="98"/>
        <end position="117"/>
    </location>
</feature>
<dbReference type="InterPro" id="IPR059214">
    <property type="entry name" value="MSC_0882-like"/>
</dbReference>
<dbReference type="KEGG" id="mcd:MCRO_0458"/>
<evidence type="ECO:0000256" key="1">
    <source>
        <dbReference type="SAM" id="Phobius"/>
    </source>
</evidence>
<gene>
    <name evidence="2" type="ordered locus">MCRO_0458</name>
</gene>
<dbReference type="OrthoDB" id="398791at2"/>
<evidence type="ECO:0000313" key="2">
    <source>
        <dbReference type="EMBL" id="ADE19420.1"/>
    </source>
</evidence>
<sequence>MRFTPLNNPEPTQVITNVISLKHLSNNKKDFDTNEEINPKVYRIIRKERRLKKINSITWFTFLVLILLATTTLILTHLNIINFAQFGLTTIEKEKINYIGYYILFSILSIISIYFSIKNAIEFNSWKTIIKKLRNAYSINDATANFKFYDMYKKLILKGIKTTWIFIFILTFYGYFALLIFAFKYVKVNTESELITIKFNKELLLEKAFGDIKIFSIINVISLLIIAFLYVIIILIDKKRINDFQYFLGTKTIDIAEAITIQKQNLNKAFLKAYLVSVGIFIVLPIFLLLLSIYRKLKRRKK</sequence>
<feature type="transmembrane region" description="Helical" evidence="1">
    <location>
        <begin position="214"/>
        <end position="236"/>
    </location>
</feature>
<proteinExistence type="predicted"/>
<name>D5E5P2_MYCCM</name>
<dbReference type="AlphaFoldDB" id="D5E5P2"/>
<keyword evidence="1" id="KW-1133">Transmembrane helix</keyword>